<accession>A0A7U2HZI6</accession>
<dbReference type="OrthoDB" id="2958217at2759"/>
<sequence>MSSVFSNAVVTIAAADAEDHAQGMFRGRTARCIRPFQVPFFEHPSVKAEDIQYIFPQNRLVGGRSRTKGTLDTRGWILQEQLLSKRIIYYDKGEVYWDCITSSACESSPVSISLLDEANPEEAWALKLLRRTLAGSLSSHELRKRICDTWLEVIKNYSARVLTKPDDRLIALAGIIEPLKVILNEEPIAGMWHDQLWRQLIWWLGPTIPRLQTDNGFTAPSWSWLGVQERVYYHNSLPGERPPQDALQHKFTDLESCYFNLNSVEVQPLPDKAGLKGRLVVTAQFFPYHLTALDLKSSVQKRLDKAKLRLNTGRWMFDKVVELPLDVHCLVVAEDNTAKMLVCLVIVPEGEGGDTWKRVGLCHWDGLAWQIPSFIEATPETRTFALV</sequence>
<evidence type="ECO:0008006" key="3">
    <source>
        <dbReference type="Google" id="ProtNLM"/>
    </source>
</evidence>
<proteinExistence type="predicted"/>
<dbReference type="EMBL" id="CP069029">
    <property type="protein sequence ID" value="QRC97695.1"/>
    <property type="molecule type" value="Genomic_DNA"/>
</dbReference>
<evidence type="ECO:0000313" key="1">
    <source>
        <dbReference type="EMBL" id="QRC97695.1"/>
    </source>
</evidence>
<keyword evidence="2" id="KW-1185">Reference proteome</keyword>
<gene>
    <name evidence="1" type="ORF">JI435_306040</name>
</gene>
<dbReference type="AlphaFoldDB" id="A0A7U2HZI6"/>
<dbReference type="VEuPathDB" id="FungiDB:JI435_306040"/>
<organism evidence="1 2">
    <name type="scientific">Phaeosphaeria nodorum (strain SN15 / ATCC MYA-4574 / FGSC 10173)</name>
    <name type="common">Glume blotch fungus</name>
    <name type="synonym">Parastagonospora nodorum</name>
    <dbReference type="NCBI Taxonomy" id="321614"/>
    <lineage>
        <taxon>Eukaryota</taxon>
        <taxon>Fungi</taxon>
        <taxon>Dikarya</taxon>
        <taxon>Ascomycota</taxon>
        <taxon>Pezizomycotina</taxon>
        <taxon>Dothideomycetes</taxon>
        <taxon>Pleosporomycetidae</taxon>
        <taxon>Pleosporales</taxon>
        <taxon>Pleosporineae</taxon>
        <taxon>Phaeosphaeriaceae</taxon>
        <taxon>Parastagonospora</taxon>
    </lineage>
</organism>
<protein>
    <recommendedName>
        <fullName evidence="3">Heterokaryon incompatibility domain-containing protein</fullName>
    </recommendedName>
</protein>
<dbReference type="Proteomes" id="UP000663193">
    <property type="component" value="Chromosome 7"/>
</dbReference>
<dbReference type="PANTHER" id="PTHR33112">
    <property type="entry name" value="DOMAIN PROTEIN, PUTATIVE-RELATED"/>
    <property type="match status" value="1"/>
</dbReference>
<name>A0A7U2HZI6_PHANO</name>
<evidence type="ECO:0000313" key="2">
    <source>
        <dbReference type="Proteomes" id="UP000663193"/>
    </source>
</evidence>
<reference evidence="2" key="1">
    <citation type="journal article" date="2021" name="BMC Genomics">
        <title>Chromosome-level genome assembly and manually-curated proteome of model necrotroph Parastagonospora nodorum Sn15 reveals a genome-wide trove of candidate effector homologs, and redundancy of virulence-related functions within an accessory chromosome.</title>
        <authorList>
            <person name="Bertazzoni S."/>
            <person name="Jones D.A.B."/>
            <person name="Phan H.T."/>
            <person name="Tan K.-C."/>
            <person name="Hane J.K."/>
        </authorList>
    </citation>
    <scope>NUCLEOTIDE SEQUENCE [LARGE SCALE GENOMIC DNA]</scope>
    <source>
        <strain evidence="2">SN15 / ATCC MYA-4574 / FGSC 10173)</strain>
    </source>
</reference>
<dbReference type="PANTHER" id="PTHR33112:SF10">
    <property type="entry name" value="TOL"/>
    <property type="match status" value="1"/>
</dbReference>